<accession>W9WJD1</accession>
<comment type="caution">
    <text evidence="2">The sequence shown here is derived from an EMBL/GenBank/DDBJ whole genome shotgun (WGS) entry which is preliminary data.</text>
</comment>
<dbReference type="RefSeq" id="XP_007753647.1">
    <property type="nucleotide sequence ID" value="XM_007755457.1"/>
</dbReference>
<dbReference type="CDD" id="cd00570">
    <property type="entry name" value="GST_N_family"/>
    <property type="match status" value="1"/>
</dbReference>
<dbReference type="SUPFAM" id="SSF52833">
    <property type="entry name" value="Thioredoxin-like"/>
    <property type="match status" value="1"/>
</dbReference>
<organism evidence="2 3">
    <name type="scientific">Cladophialophora yegresii CBS 114405</name>
    <dbReference type="NCBI Taxonomy" id="1182544"/>
    <lineage>
        <taxon>Eukaryota</taxon>
        <taxon>Fungi</taxon>
        <taxon>Dikarya</taxon>
        <taxon>Ascomycota</taxon>
        <taxon>Pezizomycotina</taxon>
        <taxon>Eurotiomycetes</taxon>
        <taxon>Chaetothyriomycetidae</taxon>
        <taxon>Chaetothyriales</taxon>
        <taxon>Herpotrichiellaceae</taxon>
        <taxon>Cladophialophora</taxon>
    </lineage>
</organism>
<feature type="domain" description="GST N-terminal" evidence="1">
    <location>
        <begin position="4"/>
        <end position="95"/>
    </location>
</feature>
<dbReference type="PROSITE" id="PS50404">
    <property type="entry name" value="GST_NTER"/>
    <property type="match status" value="1"/>
</dbReference>
<evidence type="ECO:0000313" key="2">
    <source>
        <dbReference type="EMBL" id="EXJ65080.1"/>
    </source>
</evidence>
<reference evidence="2 3" key="1">
    <citation type="submission" date="2013-03" db="EMBL/GenBank/DDBJ databases">
        <title>The Genome Sequence of Cladophialophora yegresii CBS 114405.</title>
        <authorList>
            <consortium name="The Broad Institute Genomics Platform"/>
            <person name="Cuomo C."/>
            <person name="de Hoog S."/>
            <person name="Gorbushina A."/>
            <person name="Walker B."/>
            <person name="Young S.K."/>
            <person name="Zeng Q."/>
            <person name="Gargeya S."/>
            <person name="Fitzgerald M."/>
            <person name="Haas B."/>
            <person name="Abouelleil A."/>
            <person name="Allen A.W."/>
            <person name="Alvarado L."/>
            <person name="Arachchi H.M."/>
            <person name="Berlin A.M."/>
            <person name="Chapman S.B."/>
            <person name="Gainer-Dewar J."/>
            <person name="Goldberg J."/>
            <person name="Griggs A."/>
            <person name="Gujja S."/>
            <person name="Hansen M."/>
            <person name="Howarth C."/>
            <person name="Imamovic A."/>
            <person name="Ireland A."/>
            <person name="Larimer J."/>
            <person name="McCowan C."/>
            <person name="Murphy C."/>
            <person name="Pearson M."/>
            <person name="Poon T.W."/>
            <person name="Priest M."/>
            <person name="Roberts A."/>
            <person name="Saif S."/>
            <person name="Shea T."/>
            <person name="Sisk P."/>
            <person name="Sykes S."/>
            <person name="Wortman J."/>
            <person name="Nusbaum C."/>
            <person name="Birren B."/>
        </authorList>
    </citation>
    <scope>NUCLEOTIDE SEQUENCE [LARGE SCALE GENOMIC DNA]</scope>
    <source>
        <strain evidence="2 3">CBS 114405</strain>
    </source>
</reference>
<dbReference type="Proteomes" id="UP000019473">
    <property type="component" value="Unassembled WGS sequence"/>
</dbReference>
<keyword evidence="3" id="KW-1185">Reference proteome</keyword>
<evidence type="ECO:0000259" key="1">
    <source>
        <dbReference type="PROSITE" id="PS50404"/>
    </source>
</evidence>
<dbReference type="InterPro" id="IPR004045">
    <property type="entry name" value="Glutathione_S-Trfase_N"/>
</dbReference>
<proteinExistence type="predicted"/>
<evidence type="ECO:0000313" key="3">
    <source>
        <dbReference type="Proteomes" id="UP000019473"/>
    </source>
</evidence>
<dbReference type="OrthoDB" id="412788at2759"/>
<gene>
    <name evidence="2" type="ORF">A1O7_01420</name>
</gene>
<dbReference type="Pfam" id="PF13409">
    <property type="entry name" value="GST_N_2"/>
    <property type="match status" value="1"/>
</dbReference>
<dbReference type="HOGENOM" id="CLU_088985_0_0_1"/>
<dbReference type="VEuPathDB" id="FungiDB:A1O7_01420"/>
<dbReference type="AlphaFoldDB" id="W9WJD1"/>
<sequence length="272" mass="30430">MAPPKYELYYNPFSICSLMVLYTLRLKGEPKSPDDAVEPEERFINIYTGEQMTERYLEKHPKGTVPAMLAPEAGIQLTDSTDITSFLMDRYPSLRPNAHRQTIDSLLAELHEISYVTLSFKPEERRVEGVMDSVRGIMDRPDTSDKYRKMLQGKFDNHAASLKKFADNKQSVESVEADSVGFLDKISEHLAKQGGGQASWIFGDDVGPTALDAHTVTFIARLLDAKREHLIPADVLAYGRPKLQGKEWLGITKGNPTLHSLYVKGEKGGSGR</sequence>
<dbReference type="Gene3D" id="3.40.30.10">
    <property type="entry name" value="Glutaredoxin"/>
    <property type="match status" value="1"/>
</dbReference>
<name>W9WJD1_9EURO</name>
<dbReference type="GeneID" id="19176032"/>
<protein>
    <recommendedName>
        <fullName evidence="1">GST N-terminal domain-containing protein</fullName>
    </recommendedName>
</protein>
<dbReference type="InterPro" id="IPR036249">
    <property type="entry name" value="Thioredoxin-like_sf"/>
</dbReference>
<dbReference type="eggNOG" id="ENOG502SMRJ">
    <property type="taxonomic scope" value="Eukaryota"/>
</dbReference>
<dbReference type="EMBL" id="AMGW01000001">
    <property type="protein sequence ID" value="EXJ65080.1"/>
    <property type="molecule type" value="Genomic_DNA"/>
</dbReference>